<dbReference type="EMBL" id="JBJURJ010000020">
    <property type="protein sequence ID" value="MFM9331661.1"/>
    <property type="molecule type" value="Genomic_DNA"/>
</dbReference>
<evidence type="ECO:0000313" key="2">
    <source>
        <dbReference type="Proteomes" id="UP001631969"/>
    </source>
</evidence>
<comment type="caution">
    <text evidence="1">The sequence shown here is derived from an EMBL/GenBank/DDBJ whole genome shotgun (WGS) entry which is preliminary data.</text>
</comment>
<sequence>MPTTGEYLLIVFLFLHMYFNTRKTVKQECAAGLYYFHARYYDPGMGRFIKMKVDTNQLLYPHNAVSSGSYGERAWAQNQLDLGLFYKEVVPKNAGVERHVKGKVELSLILNTALEVSATDDNVELIFSYGVNGKIGVEDQIKEFRMDNNGNIKGSFDIGMSKGFSPKVIDRDWGADFQKEYTTDDIYPVQLPAYDLKGAPHPDQALLFALWAHYSITRGIYEKIHQK</sequence>
<dbReference type="Proteomes" id="UP001631969">
    <property type="component" value="Unassembled WGS sequence"/>
</dbReference>
<name>A0ACC7P5Q8_9BACL</name>
<proteinExistence type="predicted"/>
<evidence type="ECO:0000313" key="1">
    <source>
        <dbReference type="EMBL" id="MFM9331661.1"/>
    </source>
</evidence>
<gene>
    <name evidence="1" type="ORF">ACI1P1_25505</name>
</gene>
<organism evidence="1 2">
    <name type="scientific">Paenibacillus mesotrionivorans</name>
    <dbReference type="NCBI Taxonomy" id="3160968"/>
    <lineage>
        <taxon>Bacteria</taxon>
        <taxon>Bacillati</taxon>
        <taxon>Bacillota</taxon>
        <taxon>Bacilli</taxon>
        <taxon>Bacillales</taxon>
        <taxon>Paenibacillaceae</taxon>
        <taxon>Paenibacillus</taxon>
    </lineage>
</organism>
<accession>A0ACC7P5Q8</accession>
<protein>
    <submittedName>
        <fullName evidence="1">Uncharacterized protein</fullName>
    </submittedName>
</protein>
<keyword evidence="2" id="KW-1185">Reference proteome</keyword>
<reference evidence="1" key="1">
    <citation type="submission" date="2024-12" db="EMBL/GenBank/DDBJ databases">
        <authorList>
            <person name="Wu N."/>
        </authorList>
    </citation>
    <scope>NUCLEOTIDE SEQUENCE</scope>
    <source>
        <strain evidence="1">P15</strain>
    </source>
</reference>